<organism evidence="2 3">
    <name type="scientific">Chryseolinea soli</name>
    <dbReference type="NCBI Taxonomy" id="2321403"/>
    <lineage>
        <taxon>Bacteria</taxon>
        <taxon>Pseudomonadati</taxon>
        <taxon>Bacteroidota</taxon>
        <taxon>Cytophagia</taxon>
        <taxon>Cytophagales</taxon>
        <taxon>Fulvivirgaceae</taxon>
        <taxon>Chryseolinea</taxon>
    </lineage>
</organism>
<protein>
    <recommendedName>
        <fullName evidence="1">Fibrobacter succinogenes major paralogous domain-containing protein</fullName>
    </recommendedName>
</protein>
<accession>A0A385SWP4</accession>
<reference evidence="3" key="1">
    <citation type="submission" date="2018-09" db="EMBL/GenBank/DDBJ databases">
        <title>Chryseolinea sp. KIS68-18 isolated from soil.</title>
        <authorList>
            <person name="Weon H.-Y."/>
            <person name="Kwon S.-W."/>
            <person name="Lee S.A."/>
        </authorList>
    </citation>
    <scope>NUCLEOTIDE SEQUENCE [LARGE SCALE GENOMIC DNA]</scope>
    <source>
        <strain evidence="3">KIS68-18</strain>
    </source>
</reference>
<dbReference type="Pfam" id="PF09603">
    <property type="entry name" value="Fib_succ_major"/>
    <property type="match status" value="1"/>
</dbReference>
<sequence>MKITSLTAFTTFILLITGCATNSLKSQRATLVKDKDRNAYALRVMLDNRQWMTQNLNIDIPGSYCYQDKKLNCDHYGRLYTWESAKKGCEMLGDGWQLPTNEEWERMAGFYGGVRKDSIHDGKAAYAALLYGGDSGFNIVFGGNREVAGSYARLDAHGFYWTATEWDTDNAWLYNFGKGGKMLNRHNDGEKAGAHSVRCIRRSFSK</sequence>
<dbReference type="RefSeq" id="WP_119756457.1">
    <property type="nucleotide sequence ID" value="NZ_CP032382.1"/>
</dbReference>
<dbReference type="AlphaFoldDB" id="A0A385SWP4"/>
<dbReference type="EMBL" id="CP032382">
    <property type="protein sequence ID" value="AYB33218.1"/>
    <property type="molecule type" value="Genomic_DNA"/>
</dbReference>
<keyword evidence="3" id="KW-1185">Reference proteome</keyword>
<dbReference type="Proteomes" id="UP000266183">
    <property type="component" value="Chromosome"/>
</dbReference>
<feature type="domain" description="Fibrobacter succinogenes major paralogous" evidence="1">
    <location>
        <begin position="50"/>
        <end position="201"/>
    </location>
</feature>
<evidence type="ECO:0000259" key="1">
    <source>
        <dbReference type="Pfam" id="PF09603"/>
    </source>
</evidence>
<evidence type="ECO:0000313" key="2">
    <source>
        <dbReference type="EMBL" id="AYB33218.1"/>
    </source>
</evidence>
<gene>
    <name evidence="2" type="ORF">D4L85_22720</name>
</gene>
<dbReference type="OrthoDB" id="9805760at2"/>
<dbReference type="PROSITE" id="PS51257">
    <property type="entry name" value="PROKAR_LIPOPROTEIN"/>
    <property type="match status" value="1"/>
</dbReference>
<proteinExistence type="predicted"/>
<dbReference type="InterPro" id="IPR011871">
    <property type="entry name" value="Fib_succ_major"/>
</dbReference>
<dbReference type="KEGG" id="chk:D4L85_22720"/>
<name>A0A385SWP4_9BACT</name>
<evidence type="ECO:0000313" key="3">
    <source>
        <dbReference type="Proteomes" id="UP000266183"/>
    </source>
</evidence>
<dbReference type="NCBIfam" id="TIGR02145">
    <property type="entry name" value="Fib_succ_major"/>
    <property type="match status" value="1"/>
</dbReference>